<feature type="compositionally biased region" description="Low complexity" evidence="1">
    <location>
        <begin position="131"/>
        <end position="148"/>
    </location>
</feature>
<feature type="compositionally biased region" description="Polar residues" evidence="1">
    <location>
        <begin position="167"/>
        <end position="178"/>
    </location>
</feature>
<feature type="region of interest" description="Disordered" evidence="1">
    <location>
        <begin position="85"/>
        <end position="178"/>
    </location>
</feature>
<feature type="region of interest" description="Disordered" evidence="1">
    <location>
        <begin position="326"/>
        <end position="527"/>
    </location>
</feature>
<gene>
    <name evidence="2" type="ORF">OIDMADRAFT_105934</name>
</gene>
<feature type="region of interest" description="Disordered" evidence="1">
    <location>
        <begin position="875"/>
        <end position="964"/>
    </location>
</feature>
<accession>A0A0C3D355</accession>
<feature type="compositionally biased region" description="Low complexity" evidence="1">
    <location>
        <begin position="704"/>
        <end position="717"/>
    </location>
</feature>
<dbReference type="STRING" id="913774.A0A0C3D355"/>
<feature type="compositionally biased region" description="Low complexity" evidence="1">
    <location>
        <begin position="943"/>
        <end position="964"/>
    </location>
</feature>
<proteinExistence type="predicted"/>
<reference evidence="2 3" key="1">
    <citation type="submission" date="2014-04" db="EMBL/GenBank/DDBJ databases">
        <authorList>
            <consortium name="DOE Joint Genome Institute"/>
            <person name="Kuo A."/>
            <person name="Martino E."/>
            <person name="Perotto S."/>
            <person name="Kohler A."/>
            <person name="Nagy L.G."/>
            <person name="Floudas D."/>
            <person name="Copeland A."/>
            <person name="Barry K.W."/>
            <person name="Cichocki N."/>
            <person name="Veneault-Fourrey C."/>
            <person name="LaButti K."/>
            <person name="Lindquist E.A."/>
            <person name="Lipzen A."/>
            <person name="Lundell T."/>
            <person name="Morin E."/>
            <person name="Murat C."/>
            <person name="Sun H."/>
            <person name="Tunlid A."/>
            <person name="Henrissat B."/>
            <person name="Grigoriev I.V."/>
            <person name="Hibbett D.S."/>
            <person name="Martin F."/>
            <person name="Nordberg H.P."/>
            <person name="Cantor M.N."/>
            <person name="Hua S.X."/>
        </authorList>
    </citation>
    <scope>NUCLEOTIDE SEQUENCE [LARGE SCALE GENOMIC DNA]</scope>
    <source>
        <strain evidence="2 3">Zn</strain>
    </source>
</reference>
<feature type="compositionally biased region" description="Low complexity" evidence="1">
    <location>
        <begin position="459"/>
        <end position="469"/>
    </location>
</feature>
<feature type="compositionally biased region" description="Polar residues" evidence="1">
    <location>
        <begin position="286"/>
        <end position="302"/>
    </location>
</feature>
<evidence type="ECO:0000313" key="3">
    <source>
        <dbReference type="Proteomes" id="UP000054321"/>
    </source>
</evidence>
<feature type="region of interest" description="Disordered" evidence="1">
    <location>
        <begin position="213"/>
        <end position="309"/>
    </location>
</feature>
<keyword evidence="3" id="KW-1185">Reference proteome</keyword>
<feature type="compositionally biased region" description="Low complexity" evidence="1">
    <location>
        <begin position="910"/>
        <end position="929"/>
    </location>
</feature>
<dbReference type="SUPFAM" id="SSF55753">
    <property type="entry name" value="Actin depolymerizing proteins"/>
    <property type="match status" value="1"/>
</dbReference>
<dbReference type="AlphaFoldDB" id="A0A0C3D355"/>
<dbReference type="OrthoDB" id="74412at2759"/>
<feature type="region of interest" description="Disordered" evidence="1">
    <location>
        <begin position="696"/>
        <end position="768"/>
    </location>
</feature>
<feature type="compositionally biased region" description="Basic and acidic residues" evidence="1">
    <location>
        <begin position="479"/>
        <end position="488"/>
    </location>
</feature>
<protein>
    <recommendedName>
        <fullName evidence="4">ADF-H domain-containing protein</fullName>
    </recommendedName>
</protein>
<sequence length="1105" mass="119842">MSLNGLDDASIREAHEAAAAELGGWFLLKYTSRDEVGLLGRGTGGIVEIRNAISQYEEPQPLYGFLRYRRRSVIIKFIPDDCSRLIKDVPPPPPPPTSLPPPTITDEIGELRSPEPQARSPTKTIDEPRKSSQSSRPYLYSYSSYGSSGKPKVKLGPRPSLDASGRPHTSSATSQYRPVSTLPAGLKLFSKTTKAVKERPKSQYNVEATSMLISPPPIPESDHGNPARPHTSGGRPSTSSGTPIRTATMANPPKSPTITPEKARLMKALQLRKKQMKSVPSGEHLSPTTSDVPSPETSSTDTPKIIEGAPKDVHDTLAMLNDMAKQHDTVPAREEDSGIARGEESRIAKEEESGIAFDASSAMKTEGSDATHTNSYPVSPISASEKAESTKASSISESTEETIQESNNSAGTVKDYKKEVTQPVSEESEEFPTEKVQSVETTLEKPATDESEVAPTMDATTVETTAVEEVVGDSVPTQEYEKTEESSPRTELAMAEETTSKPVPSTEEPVQIPIEQVDERSVPEEPTPSIETFVDELPRLLPVAYQPPSLIKPQKNEVVVKVAALVEPIRTDFDVTDRSRAGSEANFSSDDDLMEELQSAVVQEAKPISVSKSPMSPHFPTLEKSDMRAASNPLLNDGRQSQMLSPLMTTPDSARSVSTSAIFFNNVNQQASRPIVKKVNLGSGISQRIKALEKLSKAAPADTPPSTSSGTSSTFFSVRKGSVRNSKAPSIMDRANSLTRNNTPSPPTSQQSSPETLKLHNRSESVQSRVDALAANSSPITQIQRQRPESISVTARIIRDPNQPFPPKSEVSNSYLDLKQSPLVIDHQKASPMIESSDERLSSSSSKGSKSTSTIKEKRTSMSVVKDFIKEGRASFSEHRRSSTLESSGSSVLSPTMPPPAYANKSPRLGRSPSISSRKSGRGSSPTKSIDASSPIKDEGKSNRASRLLRRMSSSMSSGRKTLSRAISPTLREESEMASIDGSRDVQPVSPLVTSINIGDVNVQFPDTLLWKRRFMMLDSQGFLILSPALSAKDQKNAGATRRMHMSGFRTPMIPDVEMQELPNSVVLEFIEGSGLQIACEDRGGQGRILSILQDAHSQWANHIQ</sequence>
<evidence type="ECO:0008006" key="4">
    <source>
        <dbReference type="Google" id="ProtNLM"/>
    </source>
</evidence>
<feature type="compositionally biased region" description="Polar residues" evidence="1">
    <location>
        <begin position="368"/>
        <end position="377"/>
    </location>
</feature>
<organism evidence="2 3">
    <name type="scientific">Oidiodendron maius (strain Zn)</name>
    <dbReference type="NCBI Taxonomy" id="913774"/>
    <lineage>
        <taxon>Eukaryota</taxon>
        <taxon>Fungi</taxon>
        <taxon>Dikarya</taxon>
        <taxon>Ascomycota</taxon>
        <taxon>Pezizomycotina</taxon>
        <taxon>Leotiomycetes</taxon>
        <taxon>Leotiomycetes incertae sedis</taxon>
        <taxon>Myxotrichaceae</taxon>
        <taxon>Oidiodendron</taxon>
    </lineage>
</organism>
<name>A0A0C3D355_OIDMZ</name>
<feature type="compositionally biased region" description="Low complexity" evidence="1">
    <location>
        <begin position="229"/>
        <end position="243"/>
    </location>
</feature>
<feature type="compositionally biased region" description="Basic and acidic residues" evidence="1">
    <location>
        <begin position="326"/>
        <end position="352"/>
    </location>
</feature>
<dbReference type="InParanoid" id="A0A0C3D355"/>
<dbReference type="Proteomes" id="UP000054321">
    <property type="component" value="Unassembled WGS sequence"/>
</dbReference>
<feature type="compositionally biased region" description="Low complexity" evidence="1">
    <location>
        <begin position="884"/>
        <end position="894"/>
    </location>
</feature>
<feature type="region of interest" description="Disordered" evidence="1">
    <location>
        <begin position="831"/>
        <end position="859"/>
    </location>
</feature>
<evidence type="ECO:0000256" key="1">
    <source>
        <dbReference type="SAM" id="MobiDB-lite"/>
    </source>
</evidence>
<feature type="compositionally biased region" description="Low complexity" evidence="1">
    <location>
        <begin position="842"/>
        <end position="854"/>
    </location>
</feature>
<dbReference type="HOGENOM" id="CLU_004392_0_0_1"/>
<reference evidence="3" key="2">
    <citation type="submission" date="2015-01" db="EMBL/GenBank/DDBJ databases">
        <title>Evolutionary Origins and Diversification of the Mycorrhizal Mutualists.</title>
        <authorList>
            <consortium name="DOE Joint Genome Institute"/>
            <consortium name="Mycorrhizal Genomics Consortium"/>
            <person name="Kohler A."/>
            <person name="Kuo A."/>
            <person name="Nagy L.G."/>
            <person name="Floudas D."/>
            <person name="Copeland A."/>
            <person name="Barry K.W."/>
            <person name="Cichocki N."/>
            <person name="Veneault-Fourrey C."/>
            <person name="LaButti K."/>
            <person name="Lindquist E.A."/>
            <person name="Lipzen A."/>
            <person name="Lundell T."/>
            <person name="Morin E."/>
            <person name="Murat C."/>
            <person name="Riley R."/>
            <person name="Ohm R."/>
            <person name="Sun H."/>
            <person name="Tunlid A."/>
            <person name="Henrissat B."/>
            <person name="Grigoriev I.V."/>
            <person name="Hibbett D.S."/>
            <person name="Martin F."/>
        </authorList>
    </citation>
    <scope>NUCLEOTIDE SEQUENCE [LARGE SCALE GENOMIC DNA]</scope>
    <source>
        <strain evidence="3">Zn</strain>
    </source>
</reference>
<dbReference type="EMBL" id="KN832884">
    <property type="protein sequence ID" value="KIM96352.1"/>
    <property type="molecule type" value="Genomic_DNA"/>
</dbReference>
<feature type="compositionally biased region" description="Pro residues" evidence="1">
    <location>
        <begin position="89"/>
        <end position="103"/>
    </location>
</feature>
<evidence type="ECO:0000313" key="2">
    <source>
        <dbReference type="EMBL" id="KIM96352.1"/>
    </source>
</evidence>